<organism evidence="2 3">
    <name type="scientific">Cucurbita argyrosperma subsp. sororia</name>
    <dbReference type="NCBI Taxonomy" id="37648"/>
    <lineage>
        <taxon>Eukaryota</taxon>
        <taxon>Viridiplantae</taxon>
        <taxon>Streptophyta</taxon>
        <taxon>Embryophyta</taxon>
        <taxon>Tracheophyta</taxon>
        <taxon>Spermatophyta</taxon>
        <taxon>Magnoliopsida</taxon>
        <taxon>eudicotyledons</taxon>
        <taxon>Gunneridae</taxon>
        <taxon>Pentapetalae</taxon>
        <taxon>rosids</taxon>
        <taxon>fabids</taxon>
        <taxon>Cucurbitales</taxon>
        <taxon>Cucurbitaceae</taxon>
        <taxon>Cucurbiteae</taxon>
        <taxon>Cucurbita</taxon>
    </lineage>
</organism>
<name>A0AAV6MD93_9ROSI</name>
<evidence type="ECO:0000256" key="1">
    <source>
        <dbReference type="SAM" id="MobiDB-lite"/>
    </source>
</evidence>
<evidence type="ECO:0000313" key="3">
    <source>
        <dbReference type="Proteomes" id="UP000685013"/>
    </source>
</evidence>
<feature type="region of interest" description="Disordered" evidence="1">
    <location>
        <begin position="63"/>
        <end position="83"/>
    </location>
</feature>
<proteinExistence type="predicted"/>
<dbReference type="Proteomes" id="UP000685013">
    <property type="component" value="Chromosome 15"/>
</dbReference>
<gene>
    <name evidence="2" type="ORF">SDJN03_23369</name>
</gene>
<sequence>MGSKHPSKLPKPVAKAPSKLQRSLSTASEPRNTQQYQMAIASMQAMEKQSRAGINALLSGVANGQADREGGTPGASPPVNFPA</sequence>
<evidence type="ECO:0000313" key="2">
    <source>
        <dbReference type="EMBL" id="KAG6578921.1"/>
    </source>
</evidence>
<protein>
    <submittedName>
        <fullName evidence="2">Uncharacterized protein</fullName>
    </submittedName>
</protein>
<comment type="caution">
    <text evidence="2">The sequence shown here is derived from an EMBL/GenBank/DDBJ whole genome shotgun (WGS) entry which is preliminary data.</text>
</comment>
<reference evidence="2 3" key="1">
    <citation type="journal article" date="2021" name="Hortic Res">
        <title>The domestication of Cucurbita argyrosperma as revealed by the genome of its wild relative.</title>
        <authorList>
            <person name="Barrera-Redondo J."/>
            <person name="Sanchez-de la Vega G."/>
            <person name="Aguirre-Liguori J.A."/>
            <person name="Castellanos-Morales G."/>
            <person name="Gutierrez-Guerrero Y.T."/>
            <person name="Aguirre-Dugua X."/>
            <person name="Aguirre-Planter E."/>
            <person name="Tenaillon M.I."/>
            <person name="Lira-Saade R."/>
            <person name="Eguiarte L.E."/>
        </authorList>
    </citation>
    <scope>NUCLEOTIDE SEQUENCE [LARGE SCALE GENOMIC DNA]</scope>
    <source>
        <strain evidence="2">JBR-2021</strain>
    </source>
</reference>
<keyword evidence="3" id="KW-1185">Reference proteome</keyword>
<feature type="region of interest" description="Disordered" evidence="1">
    <location>
        <begin position="1"/>
        <end position="33"/>
    </location>
</feature>
<feature type="compositionally biased region" description="Polar residues" evidence="1">
    <location>
        <begin position="20"/>
        <end position="33"/>
    </location>
</feature>
<feature type="non-terminal residue" evidence="2">
    <location>
        <position position="1"/>
    </location>
</feature>
<accession>A0AAV6MD93</accession>
<dbReference type="AlphaFoldDB" id="A0AAV6MD93"/>
<dbReference type="EMBL" id="JAGKQH010000015">
    <property type="protein sequence ID" value="KAG6578921.1"/>
    <property type="molecule type" value="Genomic_DNA"/>
</dbReference>